<gene>
    <name evidence="2" type="ORF">ACFONL_06425</name>
</gene>
<dbReference type="RefSeq" id="WP_191318053.1">
    <property type="nucleotide sequence ID" value="NZ_BNCG01000002.1"/>
</dbReference>
<organism evidence="2 3">
    <name type="scientific">Camelimonas fluminis</name>
    <dbReference type="NCBI Taxonomy" id="1576911"/>
    <lineage>
        <taxon>Bacteria</taxon>
        <taxon>Pseudomonadati</taxon>
        <taxon>Pseudomonadota</taxon>
        <taxon>Alphaproteobacteria</taxon>
        <taxon>Hyphomicrobiales</taxon>
        <taxon>Chelatococcaceae</taxon>
        <taxon>Camelimonas</taxon>
    </lineage>
</organism>
<protein>
    <submittedName>
        <fullName evidence="2">DUF4376 domain-containing protein</fullName>
    </submittedName>
</protein>
<evidence type="ECO:0000259" key="1">
    <source>
        <dbReference type="Pfam" id="PF14301"/>
    </source>
</evidence>
<dbReference type="InterPro" id="IPR025484">
    <property type="entry name" value="DUF4376"/>
</dbReference>
<feature type="domain" description="DUF4376" evidence="1">
    <location>
        <begin position="65"/>
        <end position="168"/>
    </location>
</feature>
<keyword evidence="3" id="KW-1185">Reference proteome</keyword>
<evidence type="ECO:0000313" key="3">
    <source>
        <dbReference type="Proteomes" id="UP001595704"/>
    </source>
</evidence>
<sequence>MQSYARVDGGVAVEIINLPAGIGPSEAYHVDIAASILPCPAEVVAGWSVGDGQWSPPPPAPAASKADLLAYAADKRWRVETGGITVSGVPVATDRESQSLITGAHAYVQTNPGVTIKYKSGAEFVDLDAATVTALATAVAAHVQACFASEADVAAAIADDTITTTQQVDDWPWQR</sequence>
<comment type="caution">
    <text evidence="2">The sequence shown here is derived from an EMBL/GenBank/DDBJ whole genome shotgun (WGS) entry which is preliminary data.</text>
</comment>
<dbReference type="Proteomes" id="UP001595704">
    <property type="component" value="Unassembled WGS sequence"/>
</dbReference>
<accession>A0ABV7UF96</accession>
<proteinExistence type="predicted"/>
<evidence type="ECO:0000313" key="2">
    <source>
        <dbReference type="EMBL" id="MFC3637018.1"/>
    </source>
</evidence>
<reference evidence="3" key="1">
    <citation type="journal article" date="2019" name="Int. J. Syst. Evol. Microbiol.">
        <title>The Global Catalogue of Microorganisms (GCM) 10K type strain sequencing project: providing services to taxonomists for standard genome sequencing and annotation.</title>
        <authorList>
            <consortium name="The Broad Institute Genomics Platform"/>
            <consortium name="The Broad Institute Genome Sequencing Center for Infectious Disease"/>
            <person name="Wu L."/>
            <person name="Ma J."/>
        </authorList>
    </citation>
    <scope>NUCLEOTIDE SEQUENCE [LARGE SCALE GENOMIC DNA]</scope>
    <source>
        <strain evidence="3">KCTC 42282</strain>
    </source>
</reference>
<dbReference type="Pfam" id="PF14301">
    <property type="entry name" value="DUF4376"/>
    <property type="match status" value="1"/>
</dbReference>
<dbReference type="EMBL" id="JBHRYC010000026">
    <property type="protein sequence ID" value="MFC3637018.1"/>
    <property type="molecule type" value="Genomic_DNA"/>
</dbReference>
<name>A0ABV7UF96_9HYPH</name>